<feature type="transmembrane region" description="Helical" evidence="7">
    <location>
        <begin position="170"/>
        <end position="196"/>
    </location>
</feature>
<dbReference type="EMBL" id="VJMH01005434">
    <property type="protein sequence ID" value="KAF0696071.1"/>
    <property type="molecule type" value="Genomic_DNA"/>
</dbReference>
<dbReference type="GO" id="GO:0016020">
    <property type="term" value="C:membrane"/>
    <property type="evidence" value="ECO:0007669"/>
    <property type="project" value="UniProtKB-SubCell"/>
</dbReference>
<evidence type="ECO:0000256" key="2">
    <source>
        <dbReference type="ARBA" id="ARBA00007015"/>
    </source>
</evidence>
<protein>
    <submittedName>
        <fullName evidence="9">Aste57867_13152 protein</fullName>
    </submittedName>
</protein>
<comment type="subcellular location">
    <subcellularLocation>
        <location evidence="1">Membrane</location>
        <topology evidence="1">Multi-pass membrane protein</topology>
    </subcellularLocation>
</comment>
<feature type="transmembrane region" description="Helical" evidence="7">
    <location>
        <begin position="426"/>
        <end position="448"/>
    </location>
</feature>
<proteinExistence type="inferred from homology"/>
<keyword evidence="5 7" id="KW-1133">Transmembrane helix</keyword>
<keyword evidence="3" id="KW-0813">Transport</keyword>
<feature type="transmembrane region" description="Helical" evidence="7">
    <location>
        <begin position="114"/>
        <end position="133"/>
    </location>
</feature>
<evidence type="ECO:0000256" key="6">
    <source>
        <dbReference type="ARBA" id="ARBA00023136"/>
    </source>
</evidence>
<dbReference type="Proteomes" id="UP000332933">
    <property type="component" value="Unassembled WGS sequence"/>
</dbReference>
<sequence>MDDIAFIGIAPLPHEDTPFLQSTTSDDAIVPGGPPALLSPEAIGLFVQFGAVGFLVVLIPALNYPLFNVYLQMEGYQTASYAVLVQLGWSFKVVFGVLSDCVPLFGYRRKSWMLLGWFVATLGLAAMACKPFGAPYCDRANTSYCRMPRSQLPASELPYFNFHAPDQGTLFILLSMLVCMGYVVAECAADALMIAYGQREPLATRGRLQTTALACRYAASIPASLVSVFGLNGVQYNGSFTFSLAPNTPYAISLVPCVAAACATVCLVAERPSSSSSSSLSTWWAAVWTVLQQQVFWQICAFKFTNSFLRQVGATPLNPIKTFWANVEPATDSLSSMAANALFSLSLVYVCRHGLQWNWRTALVVVNLAIVVLDATAIVATTWAILRNQWFFAALTSAEQIPNGLNMIVGSLCAVELATVGTEGTIYGLLASMVNLGTPLASALFKVVDARVDVSQDAIKADTETVRWHVTLVFVFAYTCKLVALVPLVLWLPPQKAHVQALKRDGIQSPIAGAVVLAVCGISLVFSLVSNVLSVLPATKCFRLAGGSGIVGSDGWCPVVPSSSTRL</sequence>
<evidence type="ECO:0000313" key="8">
    <source>
        <dbReference type="EMBL" id="KAF0696071.1"/>
    </source>
</evidence>
<dbReference type="SUPFAM" id="SSF103473">
    <property type="entry name" value="MFS general substrate transporter"/>
    <property type="match status" value="1"/>
</dbReference>
<comment type="similarity">
    <text evidence="2">Belongs to the major facilitator superfamily. Folate-biopterin transporter (TC 2.A.71) family.</text>
</comment>
<keyword evidence="4 7" id="KW-0812">Transmembrane</keyword>
<evidence type="ECO:0000256" key="4">
    <source>
        <dbReference type="ARBA" id="ARBA00022692"/>
    </source>
</evidence>
<evidence type="ECO:0000256" key="5">
    <source>
        <dbReference type="ARBA" id="ARBA00022989"/>
    </source>
</evidence>
<evidence type="ECO:0000256" key="7">
    <source>
        <dbReference type="SAM" id="Phobius"/>
    </source>
</evidence>
<dbReference type="AlphaFoldDB" id="A0A485KXV0"/>
<keyword evidence="6 7" id="KW-0472">Membrane</keyword>
<accession>A0A485KXV0</accession>
<dbReference type="EMBL" id="CAADRA010005455">
    <property type="protein sequence ID" value="VFT89993.1"/>
    <property type="molecule type" value="Genomic_DNA"/>
</dbReference>
<evidence type="ECO:0000313" key="9">
    <source>
        <dbReference type="EMBL" id="VFT89993.1"/>
    </source>
</evidence>
<reference evidence="9 10" key="1">
    <citation type="submission" date="2019-03" db="EMBL/GenBank/DDBJ databases">
        <authorList>
            <person name="Gaulin E."/>
            <person name="Dumas B."/>
        </authorList>
    </citation>
    <scope>NUCLEOTIDE SEQUENCE [LARGE SCALE GENOMIC DNA]</scope>
    <source>
        <strain evidence="9">CBS 568.67</strain>
    </source>
</reference>
<dbReference type="PANTHER" id="PTHR31585:SF5">
    <property type="entry name" value="RNA-BINDING S4 DOMAIN-CONTAINING PROTEIN"/>
    <property type="match status" value="1"/>
</dbReference>
<evidence type="ECO:0000313" key="10">
    <source>
        <dbReference type="Proteomes" id="UP000332933"/>
    </source>
</evidence>
<keyword evidence="10" id="KW-1185">Reference proteome</keyword>
<name>A0A485KXV0_9STRA</name>
<feature type="transmembrane region" description="Helical" evidence="7">
    <location>
        <begin position="468"/>
        <end position="491"/>
    </location>
</feature>
<evidence type="ECO:0000256" key="3">
    <source>
        <dbReference type="ARBA" id="ARBA00022448"/>
    </source>
</evidence>
<feature type="transmembrane region" description="Helical" evidence="7">
    <location>
        <begin position="250"/>
        <end position="269"/>
    </location>
</feature>
<dbReference type="InterPro" id="IPR036259">
    <property type="entry name" value="MFS_trans_sf"/>
</dbReference>
<gene>
    <name evidence="9" type="primary">Aste57867_13152</name>
    <name evidence="8" type="ORF">As57867_013103</name>
    <name evidence="9" type="ORF">ASTE57867_13152</name>
</gene>
<feature type="transmembrane region" description="Helical" evidence="7">
    <location>
        <begin position="217"/>
        <end position="238"/>
    </location>
</feature>
<dbReference type="InterPro" id="IPR039309">
    <property type="entry name" value="BT1"/>
</dbReference>
<dbReference type="PANTHER" id="PTHR31585">
    <property type="entry name" value="FOLATE-BIOPTERIN TRANSPORTER 1, CHLOROPLASTIC"/>
    <property type="match status" value="1"/>
</dbReference>
<feature type="transmembrane region" description="Helical" evidence="7">
    <location>
        <begin position="511"/>
        <end position="533"/>
    </location>
</feature>
<evidence type="ECO:0000256" key="1">
    <source>
        <dbReference type="ARBA" id="ARBA00004141"/>
    </source>
</evidence>
<dbReference type="Pfam" id="PF03092">
    <property type="entry name" value="BT1"/>
    <property type="match status" value="1"/>
</dbReference>
<feature type="transmembrane region" description="Helical" evidence="7">
    <location>
        <begin position="363"/>
        <end position="386"/>
    </location>
</feature>
<feature type="transmembrane region" description="Helical" evidence="7">
    <location>
        <begin position="45"/>
        <end position="67"/>
    </location>
</feature>
<reference evidence="8" key="2">
    <citation type="submission" date="2019-06" db="EMBL/GenBank/DDBJ databases">
        <title>Genomics analysis of Aphanomyces spp. identifies a new class of oomycete effector associated with host adaptation.</title>
        <authorList>
            <person name="Gaulin E."/>
        </authorList>
    </citation>
    <scope>NUCLEOTIDE SEQUENCE</scope>
    <source>
        <strain evidence="8">CBS 578.67</strain>
    </source>
</reference>
<organism evidence="9 10">
    <name type="scientific">Aphanomyces stellatus</name>
    <dbReference type="NCBI Taxonomy" id="120398"/>
    <lineage>
        <taxon>Eukaryota</taxon>
        <taxon>Sar</taxon>
        <taxon>Stramenopiles</taxon>
        <taxon>Oomycota</taxon>
        <taxon>Saprolegniomycetes</taxon>
        <taxon>Saprolegniales</taxon>
        <taxon>Verrucalvaceae</taxon>
        <taxon>Aphanomyces</taxon>
    </lineage>
</organism>
<dbReference type="OrthoDB" id="754047at2759"/>
<dbReference type="Gene3D" id="1.20.1250.20">
    <property type="entry name" value="MFS general substrate transporter like domains"/>
    <property type="match status" value="1"/>
</dbReference>